<dbReference type="PANTHER" id="PTHR28620:SF1">
    <property type="entry name" value="CENP-V_GFA DOMAIN-CONTAINING PROTEIN"/>
    <property type="match status" value="1"/>
</dbReference>
<sequence length="294" mass="32491">MAEAEIITYRGNCHCGDFVYEIKVPEIKEAYNCECSICVRKGYLWLHPGTSNVTIVKGSLDQLTAYTFGEKKLKHLFCPKCSTGVAASWWKDEEADPQHALQPSYINAHAIQGLNTWALKRIPYDGASKGEPHQNPAHKGEFPKPGEGELVYTGSCHCGALTVAMPSKPIDETLENVIDCNCSICERIGSYWLYRPAESAILAGDEANIGKYEFGAHILYKAFCKICGVGMTNNFLKCTDEHIAGLPKALAEMYELRHLSRGVNARVLHGVDVGKLNIVKFEGLIEFPGDYGKK</sequence>
<dbReference type="InterPro" id="IPR006913">
    <property type="entry name" value="CENP-V/GFA"/>
</dbReference>
<dbReference type="GO" id="GO:0016846">
    <property type="term" value="F:carbon-sulfur lyase activity"/>
    <property type="evidence" value="ECO:0007669"/>
    <property type="project" value="InterPro"/>
</dbReference>
<dbReference type="AlphaFoldDB" id="A0A2K0TGD2"/>
<dbReference type="SUPFAM" id="SSF51316">
    <property type="entry name" value="Mss4-like"/>
    <property type="match status" value="2"/>
</dbReference>
<feature type="domain" description="CENP-V/GFA" evidence="4">
    <location>
        <begin position="152"/>
        <end position="290"/>
    </location>
</feature>
<feature type="domain" description="CENP-V/GFA" evidence="4">
    <location>
        <begin position="9"/>
        <end position="125"/>
    </location>
</feature>
<dbReference type="Proteomes" id="UP000236546">
    <property type="component" value="Unassembled WGS sequence"/>
</dbReference>
<proteinExistence type="inferred from homology"/>
<comment type="similarity">
    <text evidence="1">Belongs to the Gfa family.</text>
</comment>
<dbReference type="PROSITE" id="PS51891">
    <property type="entry name" value="CENP_V_GFA"/>
    <property type="match status" value="2"/>
</dbReference>
<dbReference type="Gene3D" id="2.170.150.70">
    <property type="match status" value="2"/>
</dbReference>
<evidence type="ECO:0000256" key="1">
    <source>
        <dbReference type="ARBA" id="ARBA00005495"/>
    </source>
</evidence>
<keyword evidence="3" id="KW-0862">Zinc</keyword>
<evidence type="ECO:0000313" key="6">
    <source>
        <dbReference type="Proteomes" id="UP000236546"/>
    </source>
</evidence>
<keyword evidence="2" id="KW-0479">Metal-binding</keyword>
<evidence type="ECO:0000313" key="5">
    <source>
        <dbReference type="EMBL" id="PNP44587.1"/>
    </source>
</evidence>
<evidence type="ECO:0000259" key="4">
    <source>
        <dbReference type="PROSITE" id="PS51891"/>
    </source>
</evidence>
<dbReference type="InterPro" id="IPR011057">
    <property type="entry name" value="Mss4-like_sf"/>
</dbReference>
<evidence type="ECO:0000256" key="3">
    <source>
        <dbReference type="ARBA" id="ARBA00022833"/>
    </source>
</evidence>
<dbReference type="InterPro" id="IPR052355">
    <property type="entry name" value="CENP-V-like"/>
</dbReference>
<gene>
    <name evidence="5" type="ORF">TGAMA5MH_03717</name>
</gene>
<reference evidence="5 6" key="1">
    <citation type="submission" date="2017-02" db="EMBL/GenBank/DDBJ databases">
        <title>Genomes of Trichoderma spp. with biocontrol activity.</title>
        <authorList>
            <person name="Gardiner D."/>
            <person name="Kazan K."/>
            <person name="Vos C."/>
            <person name="Harvey P."/>
        </authorList>
    </citation>
    <scope>NUCLEOTIDE SEQUENCE [LARGE SCALE GENOMIC DNA]</scope>
    <source>
        <strain evidence="5 6">A5MH</strain>
    </source>
</reference>
<organism evidence="5 6">
    <name type="scientific">Trichoderma gamsii</name>
    <dbReference type="NCBI Taxonomy" id="398673"/>
    <lineage>
        <taxon>Eukaryota</taxon>
        <taxon>Fungi</taxon>
        <taxon>Dikarya</taxon>
        <taxon>Ascomycota</taxon>
        <taxon>Pezizomycotina</taxon>
        <taxon>Sordariomycetes</taxon>
        <taxon>Hypocreomycetidae</taxon>
        <taxon>Hypocreales</taxon>
        <taxon>Hypocreaceae</taxon>
        <taxon>Trichoderma</taxon>
    </lineage>
</organism>
<name>A0A2K0TGD2_9HYPO</name>
<accession>A0A2K0TGD2</accession>
<evidence type="ECO:0000256" key="2">
    <source>
        <dbReference type="ARBA" id="ARBA00022723"/>
    </source>
</evidence>
<comment type="caution">
    <text evidence="5">The sequence shown here is derived from an EMBL/GenBank/DDBJ whole genome shotgun (WGS) entry which is preliminary data.</text>
</comment>
<dbReference type="EMBL" id="MTYH01000029">
    <property type="protein sequence ID" value="PNP44587.1"/>
    <property type="molecule type" value="Genomic_DNA"/>
</dbReference>
<protein>
    <recommendedName>
        <fullName evidence="4">CENP-V/GFA domain-containing protein</fullName>
    </recommendedName>
</protein>
<dbReference type="PANTHER" id="PTHR28620">
    <property type="entry name" value="CENTROMERE PROTEIN V"/>
    <property type="match status" value="1"/>
</dbReference>
<dbReference type="GO" id="GO:0046872">
    <property type="term" value="F:metal ion binding"/>
    <property type="evidence" value="ECO:0007669"/>
    <property type="project" value="UniProtKB-KW"/>
</dbReference>
<dbReference type="OrthoDB" id="2993351at2759"/>
<dbReference type="Pfam" id="PF04828">
    <property type="entry name" value="GFA"/>
    <property type="match status" value="2"/>
</dbReference>